<evidence type="ECO:0000313" key="3">
    <source>
        <dbReference type="Proteomes" id="UP000001798"/>
    </source>
</evidence>
<dbReference type="KEGG" id="bfu:BCIN_11g05040"/>
<reference evidence="2 3" key="3">
    <citation type="journal article" date="2017" name="Mol. Plant Pathol.">
        <title>A gapless genome sequence of the fungus Botrytis cinerea.</title>
        <authorList>
            <person name="Van Kan J.A."/>
            <person name="Stassen J.H."/>
            <person name="Mosbach A."/>
            <person name="Van Der Lee T.A."/>
            <person name="Faino L."/>
            <person name="Farmer A.D."/>
            <person name="Papasotiriou D.G."/>
            <person name="Zhou S."/>
            <person name="Seidl M.F."/>
            <person name="Cottam E."/>
            <person name="Edel D."/>
            <person name="Hahn M."/>
            <person name="Schwartz D.C."/>
            <person name="Dietrich R.A."/>
            <person name="Widdison S."/>
            <person name="Scalliet G."/>
        </authorList>
    </citation>
    <scope>NUCLEOTIDE SEQUENCE [LARGE SCALE GENOMIC DNA]</scope>
    <source>
        <strain evidence="2 3">B05.10</strain>
    </source>
</reference>
<reference evidence="2 3" key="1">
    <citation type="journal article" date="2011" name="PLoS Genet.">
        <title>Genomic analysis of the necrotrophic fungal pathogens Sclerotinia sclerotiorum and Botrytis cinerea.</title>
        <authorList>
            <person name="Amselem J."/>
            <person name="Cuomo C.A."/>
            <person name="van Kan J.A."/>
            <person name="Viaud M."/>
            <person name="Benito E.P."/>
            <person name="Couloux A."/>
            <person name="Coutinho P.M."/>
            <person name="de Vries R.P."/>
            <person name="Dyer P.S."/>
            <person name="Fillinger S."/>
            <person name="Fournier E."/>
            <person name="Gout L."/>
            <person name="Hahn M."/>
            <person name="Kohn L."/>
            <person name="Lapalu N."/>
            <person name="Plummer K.M."/>
            <person name="Pradier J.M."/>
            <person name="Quevillon E."/>
            <person name="Sharon A."/>
            <person name="Simon A."/>
            <person name="ten Have A."/>
            <person name="Tudzynski B."/>
            <person name="Tudzynski P."/>
            <person name="Wincker P."/>
            <person name="Andrew M."/>
            <person name="Anthouard V."/>
            <person name="Beever R.E."/>
            <person name="Beffa R."/>
            <person name="Benoit I."/>
            <person name="Bouzid O."/>
            <person name="Brault B."/>
            <person name="Chen Z."/>
            <person name="Choquer M."/>
            <person name="Collemare J."/>
            <person name="Cotton P."/>
            <person name="Danchin E.G."/>
            <person name="Da Silva C."/>
            <person name="Gautier A."/>
            <person name="Giraud C."/>
            <person name="Giraud T."/>
            <person name="Gonzalez C."/>
            <person name="Grossetete S."/>
            <person name="Guldener U."/>
            <person name="Henrissat B."/>
            <person name="Howlett B.J."/>
            <person name="Kodira C."/>
            <person name="Kretschmer M."/>
            <person name="Lappartient A."/>
            <person name="Leroch M."/>
            <person name="Levis C."/>
            <person name="Mauceli E."/>
            <person name="Neuveglise C."/>
            <person name="Oeser B."/>
            <person name="Pearson M."/>
            <person name="Poulain J."/>
            <person name="Poussereau N."/>
            <person name="Quesneville H."/>
            <person name="Rascle C."/>
            <person name="Schumacher J."/>
            <person name="Segurens B."/>
            <person name="Sexton A."/>
            <person name="Silva E."/>
            <person name="Sirven C."/>
            <person name="Soanes D.M."/>
            <person name="Talbot N.J."/>
            <person name="Templeton M."/>
            <person name="Yandava C."/>
            <person name="Yarden O."/>
            <person name="Zeng Q."/>
            <person name="Rollins J.A."/>
            <person name="Lebrun M.H."/>
            <person name="Dickman M."/>
        </authorList>
    </citation>
    <scope>NUCLEOTIDE SEQUENCE [LARGE SCALE GENOMIC DNA]</scope>
    <source>
        <strain evidence="2 3">B05.10</strain>
    </source>
</reference>
<dbReference type="EMBL" id="CP009815">
    <property type="protein sequence ID" value="ATZ55224.1"/>
    <property type="molecule type" value="Genomic_DNA"/>
</dbReference>
<name>A0A384JXZ0_BOTFB</name>
<proteinExistence type="predicted"/>
<accession>A0A384JXZ0</accession>
<evidence type="ECO:0000256" key="1">
    <source>
        <dbReference type="SAM" id="MobiDB-lite"/>
    </source>
</evidence>
<dbReference type="AlphaFoldDB" id="A0A384JXZ0"/>
<dbReference type="RefSeq" id="XP_001558409.1">
    <property type="nucleotide sequence ID" value="XM_001558359.2"/>
</dbReference>
<evidence type="ECO:0000313" key="2">
    <source>
        <dbReference type="EMBL" id="ATZ55224.1"/>
    </source>
</evidence>
<dbReference type="OrthoDB" id="5377039at2759"/>
<dbReference type="VEuPathDB" id="FungiDB:Bcin11g05040"/>
<keyword evidence="3" id="KW-1185">Reference proteome</keyword>
<dbReference type="OMA" id="DHEMEAP"/>
<organism evidence="2 3">
    <name type="scientific">Botryotinia fuckeliana (strain B05.10)</name>
    <name type="common">Noble rot fungus</name>
    <name type="synonym">Botrytis cinerea</name>
    <dbReference type="NCBI Taxonomy" id="332648"/>
    <lineage>
        <taxon>Eukaryota</taxon>
        <taxon>Fungi</taxon>
        <taxon>Dikarya</taxon>
        <taxon>Ascomycota</taxon>
        <taxon>Pezizomycotina</taxon>
        <taxon>Leotiomycetes</taxon>
        <taxon>Helotiales</taxon>
        <taxon>Sclerotiniaceae</taxon>
        <taxon>Botrytis</taxon>
    </lineage>
</organism>
<sequence length="110" mass="12235">MSAHESPDQQQPAATAGIEAFSSQEPHIQDHEMEAPDSPPELYSAPSHNSSDTPVTTPSKNATQEKVNHGAPGSSWNSKKFKEEYDRAWEGLLDRNWDGKNRYGDPLMQK</sequence>
<dbReference type="Proteomes" id="UP000001798">
    <property type="component" value="Chromosome 11"/>
</dbReference>
<feature type="region of interest" description="Disordered" evidence="1">
    <location>
        <begin position="1"/>
        <end position="81"/>
    </location>
</feature>
<feature type="compositionally biased region" description="Polar residues" evidence="1">
    <location>
        <begin position="46"/>
        <end position="65"/>
    </location>
</feature>
<protein>
    <submittedName>
        <fullName evidence="2">Uncharacterized protein</fullName>
    </submittedName>
</protein>
<reference evidence="2 3" key="2">
    <citation type="journal article" date="2012" name="Eukaryot. Cell">
        <title>Genome update of Botrytis cinerea strains B05.10 and T4.</title>
        <authorList>
            <person name="Staats M."/>
            <person name="van Kan J.A."/>
        </authorList>
    </citation>
    <scope>NUCLEOTIDE SEQUENCE [LARGE SCALE GENOMIC DNA]</scope>
    <source>
        <strain evidence="2 3">B05.10</strain>
    </source>
</reference>
<gene>
    <name evidence="2" type="ORF">BCIN_11g05040</name>
</gene>
<dbReference type="GeneID" id="5439054"/>